<protein>
    <submittedName>
        <fullName evidence="1">SMP-30/gluconolactonase/LRE family protein</fullName>
    </submittedName>
</protein>
<dbReference type="Proteomes" id="UP000551327">
    <property type="component" value="Unassembled WGS sequence"/>
</dbReference>
<dbReference type="InterPro" id="IPR051344">
    <property type="entry name" value="Vgb"/>
</dbReference>
<proteinExistence type="predicted"/>
<accession>A0A7X1FVC7</accession>
<organism evidence="1 2">
    <name type="scientific">Novosphingobium piscinae</name>
    <dbReference type="NCBI Taxonomy" id="1507448"/>
    <lineage>
        <taxon>Bacteria</taxon>
        <taxon>Pseudomonadati</taxon>
        <taxon>Pseudomonadota</taxon>
        <taxon>Alphaproteobacteria</taxon>
        <taxon>Sphingomonadales</taxon>
        <taxon>Sphingomonadaceae</taxon>
        <taxon>Novosphingobium</taxon>
    </lineage>
</organism>
<sequence>MPSRYTAPTAMAVADGWTLARLTPPSRLHGANGITTGADGRIWVAQVPASQVSAINPDTGAVEVISPMGGDIVAPDDLAFDDHGNLYLTEITLGRVAVRSPDGRTRVLRGDIPVANPITWHEGRLFAGECRIGARLLELDLAGGAPRVILEGVPMANAFQVGPDGKLYVPVMGANAIWRVDLATGAHEVVAGDLGVPDSVKFDAKGRIVSTQVASGEVLRIDPQTGQREVLANLGPGLDNVTFVGERLFVSSINGSITEILAPGSVRPLIERGLQWPLGIAAAGDGSVFVCDGVFGYQVDRTAAGPEALRLAAMVFWPGCPGYLRGVAAGAATGEWVITTGLGAVALYRPAEGASDILASGFDQLMGVDRAASGLVAFAEYGAGCVHLFEGSEVRRLAAGLDGPMGLALLGDEVIVAEAGAGRVTRITASGATETLAEGLGRPEGLCLRDGQVCVVDTAGKRVLAIDPASGCVTALASGLPVGTPPGVVPHFLGPIGDMSGPMINFAGIACDPEGTLLIAGDAEGSVLALAADPA</sequence>
<evidence type="ECO:0000313" key="1">
    <source>
        <dbReference type="EMBL" id="MBC2667660.1"/>
    </source>
</evidence>
<dbReference type="AlphaFoldDB" id="A0A7X1FVC7"/>
<dbReference type="PANTHER" id="PTHR40274">
    <property type="entry name" value="VIRGINIAMYCIN B LYASE"/>
    <property type="match status" value="1"/>
</dbReference>
<dbReference type="Gene3D" id="2.120.10.30">
    <property type="entry name" value="TolB, C-terminal domain"/>
    <property type="match status" value="3"/>
</dbReference>
<reference evidence="1 2" key="1">
    <citation type="submission" date="2020-08" db="EMBL/GenBank/DDBJ databases">
        <title>The genome sequence of type strain Novosphingobium piscinae KCTC 42194.</title>
        <authorList>
            <person name="Liu Y."/>
        </authorList>
    </citation>
    <scope>NUCLEOTIDE SEQUENCE [LARGE SCALE GENOMIC DNA]</scope>
    <source>
        <strain evidence="1 2">KCTC 42194</strain>
    </source>
</reference>
<dbReference type="InterPro" id="IPR011042">
    <property type="entry name" value="6-blade_b-propeller_TolB-like"/>
</dbReference>
<dbReference type="SUPFAM" id="SSF63829">
    <property type="entry name" value="Calcium-dependent phosphotriesterase"/>
    <property type="match status" value="2"/>
</dbReference>
<keyword evidence="2" id="KW-1185">Reference proteome</keyword>
<dbReference type="EMBL" id="JACLAX010000001">
    <property type="protein sequence ID" value="MBC2667660.1"/>
    <property type="molecule type" value="Genomic_DNA"/>
</dbReference>
<evidence type="ECO:0000313" key="2">
    <source>
        <dbReference type="Proteomes" id="UP000551327"/>
    </source>
</evidence>
<dbReference type="PANTHER" id="PTHR40274:SF4">
    <property type="entry name" value="BLL1406 PROTEIN"/>
    <property type="match status" value="1"/>
</dbReference>
<name>A0A7X1FVC7_9SPHN</name>
<comment type="caution">
    <text evidence="1">The sequence shown here is derived from an EMBL/GenBank/DDBJ whole genome shotgun (WGS) entry which is preliminary data.</text>
</comment>
<gene>
    <name evidence="1" type="ORF">H7F53_00705</name>
</gene>